<evidence type="ECO:0000256" key="1">
    <source>
        <dbReference type="ARBA" id="ARBA00022737"/>
    </source>
</evidence>
<feature type="repeat" description="ANK" evidence="3">
    <location>
        <begin position="13"/>
        <end position="46"/>
    </location>
</feature>
<keyword evidence="1" id="KW-0677">Repeat</keyword>
<feature type="repeat" description="ANK" evidence="3">
    <location>
        <begin position="47"/>
        <end position="80"/>
    </location>
</feature>
<dbReference type="KEGG" id="acan:ACA1_109810"/>
<dbReference type="Gene3D" id="1.25.40.20">
    <property type="entry name" value="Ankyrin repeat-containing domain"/>
    <property type="match status" value="2"/>
</dbReference>
<dbReference type="Pfam" id="PF12796">
    <property type="entry name" value="Ank_2"/>
    <property type="match status" value="1"/>
</dbReference>
<reference evidence="5 6" key="1">
    <citation type="journal article" date="2013" name="Genome Biol.">
        <title>Genome of Acanthamoeba castellanii highlights extensive lateral gene transfer and early evolution of tyrosine kinase signaling.</title>
        <authorList>
            <person name="Clarke M."/>
            <person name="Lohan A.J."/>
            <person name="Liu B."/>
            <person name="Lagkouvardos I."/>
            <person name="Roy S."/>
            <person name="Zafar N."/>
            <person name="Bertelli C."/>
            <person name="Schilde C."/>
            <person name="Kianianmomeni A."/>
            <person name="Burglin T.R."/>
            <person name="Frech C."/>
            <person name="Turcotte B."/>
            <person name="Kopec K.O."/>
            <person name="Synnott J.M."/>
            <person name="Choo C."/>
            <person name="Paponov I."/>
            <person name="Finkler A."/>
            <person name="Soon Heng Tan C."/>
            <person name="Hutchins A.P."/>
            <person name="Weinmeier T."/>
            <person name="Rattei T."/>
            <person name="Chu J.S."/>
            <person name="Gimenez G."/>
            <person name="Irimia M."/>
            <person name="Rigden D.J."/>
            <person name="Fitzpatrick D.A."/>
            <person name="Lorenzo-Morales J."/>
            <person name="Bateman A."/>
            <person name="Chiu C.H."/>
            <person name="Tang P."/>
            <person name="Hegemann P."/>
            <person name="Fromm H."/>
            <person name="Raoult D."/>
            <person name="Greub G."/>
            <person name="Miranda-Saavedra D."/>
            <person name="Chen N."/>
            <person name="Nash P."/>
            <person name="Ginger M.L."/>
            <person name="Horn M."/>
            <person name="Schaap P."/>
            <person name="Caler L."/>
            <person name="Loftus B."/>
        </authorList>
    </citation>
    <scope>NUCLEOTIDE SEQUENCE [LARGE SCALE GENOMIC DNA]</scope>
    <source>
        <strain evidence="5 6">Neff</strain>
    </source>
</reference>
<dbReference type="AlphaFoldDB" id="L8HIG7"/>
<dbReference type="InterPro" id="IPR002110">
    <property type="entry name" value="Ankyrin_rpt"/>
</dbReference>
<dbReference type="STRING" id="1257118.L8HIG7"/>
<evidence type="ECO:0000313" key="5">
    <source>
        <dbReference type="EMBL" id="ELR25000.1"/>
    </source>
</evidence>
<keyword evidence="6" id="KW-1185">Reference proteome</keyword>
<dbReference type="InterPro" id="IPR036770">
    <property type="entry name" value="Ankyrin_rpt-contain_sf"/>
</dbReference>
<evidence type="ECO:0000256" key="4">
    <source>
        <dbReference type="SAM" id="MobiDB-lite"/>
    </source>
</evidence>
<dbReference type="PANTHER" id="PTHR24171:SF8">
    <property type="entry name" value="BRCA1-ASSOCIATED RING DOMAIN PROTEIN 1"/>
    <property type="match status" value="1"/>
</dbReference>
<accession>L8HIG7</accession>
<dbReference type="GO" id="GO:0085020">
    <property type="term" value="P:protein K6-linked ubiquitination"/>
    <property type="evidence" value="ECO:0007669"/>
    <property type="project" value="TreeGrafter"/>
</dbReference>
<dbReference type="EMBL" id="KB007806">
    <property type="protein sequence ID" value="ELR25000.1"/>
    <property type="molecule type" value="Genomic_DNA"/>
</dbReference>
<sequence length="147" mass="14976">MQSQPASGEAAVRLDEALFLAAKAGSADDVEELLVRHGVEVNATDHLGNTALHYAAGAGHLAAVLALLARPSLRLNATNNAAWRGNREVVEALVKAGADTTVSNGAGQQPFALAKDSAVAALLEPSSASVEYPDDSDEEEGGGSDSD</sequence>
<name>L8HIG7_ACACF</name>
<dbReference type="PROSITE" id="PS50088">
    <property type="entry name" value="ANK_REPEAT"/>
    <property type="match status" value="2"/>
</dbReference>
<evidence type="ECO:0000256" key="2">
    <source>
        <dbReference type="ARBA" id="ARBA00023043"/>
    </source>
</evidence>
<evidence type="ECO:0000256" key="3">
    <source>
        <dbReference type="PROSITE-ProRule" id="PRU00023"/>
    </source>
</evidence>
<dbReference type="VEuPathDB" id="AmoebaDB:ACA1_109810"/>
<feature type="compositionally biased region" description="Acidic residues" evidence="4">
    <location>
        <begin position="132"/>
        <end position="147"/>
    </location>
</feature>
<gene>
    <name evidence="5" type="ORF">ACA1_109810</name>
</gene>
<dbReference type="PROSITE" id="PS50297">
    <property type="entry name" value="ANK_REP_REGION"/>
    <property type="match status" value="1"/>
</dbReference>
<dbReference type="GO" id="GO:0004842">
    <property type="term" value="F:ubiquitin-protein transferase activity"/>
    <property type="evidence" value="ECO:0007669"/>
    <property type="project" value="TreeGrafter"/>
</dbReference>
<dbReference type="SUPFAM" id="SSF48403">
    <property type="entry name" value="Ankyrin repeat"/>
    <property type="match status" value="1"/>
</dbReference>
<keyword evidence="2 3" id="KW-0040">ANK repeat</keyword>
<feature type="region of interest" description="Disordered" evidence="4">
    <location>
        <begin position="125"/>
        <end position="147"/>
    </location>
</feature>
<dbReference type="PRINTS" id="PR01415">
    <property type="entry name" value="ANKYRIN"/>
</dbReference>
<dbReference type="GeneID" id="14926038"/>
<dbReference type="PANTHER" id="PTHR24171">
    <property type="entry name" value="ANKYRIN REPEAT DOMAIN-CONTAINING PROTEIN 39-RELATED"/>
    <property type="match status" value="1"/>
</dbReference>
<protein>
    <submittedName>
        <fullName evidence="5">Ankyrin repeat-containing protein</fullName>
    </submittedName>
</protein>
<dbReference type="Proteomes" id="UP000011083">
    <property type="component" value="Unassembled WGS sequence"/>
</dbReference>
<dbReference type="RefSeq" id="XP_004357155.1">
    <property type="nucleotide sequence ID" value="XM_004357099.1"/>
</dbReference>
<proteinExistence type="predicted"/>
<organism evidence="5 6">
    <name type="scientific">Acanthamoeba castellanii (strain ATCC 30010 / Neff)</name>
    <dbReference type="NCBI Taxonomy" id="1257118"/>
    <lineage>
        <taxon>Eukaryota</taxon>
        <taxon>Amoebozoa</taxon>
        <taxon>Discosea</taxon>
        <taxon>Longamoebia</taxon>
        <taxon>Centramoebida</taxon>
        <taxon>Acanthamoebidae</taxon>
        <taxon>Acanthamoeba</taxon>
    </lineage>
</organism>
<evidence type="ECO:0000313" key="6">
    <source>
        <dbReference type="Proteomes" id="UP000011083"/>
    </source>
</evidence>